<gene>
    <name evidence="5" type="ORF">SAMN05660235_00466</name>
</gene>
<dbReference type="STRING" id="1123285.SAMN05660235_00466"/>
<dbReference type="GO" id="GO:0016491">
    <property type="term" value="F:oxidoreductase activity"/>
    <property type="evidence" value="ECO:0007669"/>
    <property type="project" value="InterPro"/>
</dbReference>
<feature type="domain" description="4Fe-4S ferredoxin-type" evidence="4">
    <location>
        <begin position="259"/>
        <end position="288"/>
    </location>
</feature>
<accession>A0A1G7IE20</accession>
<dbReference type="GO" id="GO:0051536">
    <property type="term" value="F:iron-sulfur cluster binding"/>
    <property type="evidence" value="ECO:0007669"/>
    <property type="project" value="UniProtKB-KW"/>
</dbReference>
<dbReference type="SUPFAM" id="SSF54862">
    <property type="entry name" value="4Fe-4S ferredoxins"/>
    <property type="match status" value="1"/>
</dbReference>
<dbReference type="SUPFAM" id="SSF51430">
    <property type="entry name" value="NAD(P)-linked oxidoreductase"/>
    <property type="match status" value="1"/>
</dbReference>
<evidence type="ECO:0000256" key="2">
    <source>
        <dbReference type="ARBA" id="ARBA00023004"/>
    </source>
</evidence>
<proteinExistence type="predicted"/>
<dbReference type="PANTHER" id="PTHR43312:SF1">
    <property type="entry name" value="NADP-DEPENDENT OXIDOREDUCTASE DOMAIN-CONTAINING PROTEIN"/>
    <property type="match status" value="1"/>
</dbReference>
<dbReference type="Gene3D" id="3.20.20.100">
    <property type="entry name" value="NADP-dependent oxidoreductase domain"/>
    <property type="match status" value="1"/>
</dbReference>
<reference evidence="6" key="1">
    <citation type="submission" date="2016-10" db="EMBL/GenBank/DDBJ databases">
        <authorList>
            <person name="Varghese N."/>
            <person name="Submissions S."/>
        </authorList>
    </citation>
    <scope>NUCLEOTIDE SEQUENCE [LARGE SCALE GENOMIC DNA]</scope>
    <source>
        <strain evidence="6">DSM 23256</strain>
    </source>
</reference>
<dbReference type="Pfam" id="PF00248">
    <property type="entry name" value="Aldo_ket_red"/>
    <property type="match status" value="1"/>
</dbReference>
<evidence type="ECO:0000313" key="5">
    <source>
        <dbReference type="EMBL" id="SDF10569.1"/>
    </source>
</evidence>
<dbReference type="AlphaFoldDB" id="A0A1G7IE20"/>
<keyword evidence="3" id="KW-0411">Iron-sulfur</keyword>
<evidence type="ECO:0000313" key="6">
    <source>
        <dbReference type="Proteomes" id="UP000243333"/>
    </source>
</evidence>
<dbReference type="Gene3D" id="3.30.70.20">
    <property type="match status" value="1"/>
</dbReference>
<feature type="domain" description="4Fe-4S ferredoxin-type" evidence="4">
    <location>
        <begin position="290"/>
        <end position="315"/>
    </location>
</feature>
<dbReference type="InterPro" id="IPR053135">
    <property type="entry name" value="AKR2_Oxidoreductase"/>
</dbReference>
<dbReference type="InterPro" id="IPR017896">
    <property type="entry name" value="4Fe4S_Fe-S-bd"/>
</dbReference>
<sequence>MEYRELGRTGIKVSRLCFGALTIGPLQAGLPLQEGAAVLEAALAAGVNFIDTAELYQTYPYIRKAIRQCSDQVIVASKSYAYTYEGMRESVINACNGIGRDYIDIFMLHEQTSRLTLKGHQEALRYLTEAKRAGRIRAVGVSTHTVEVVRAAALMDEIDVIHPILNIHGIGICDGTREDMLAAVAFAAAQGKGVYTMKALGGGHLTGMAEEALRWVMNQSGVSAVAVGMQTTDEVAYNIALFNGQAPDAALRAKVGARQRRLLIEDWCVGCGRCAGKCPMQAITIVDGMAVVDHSKCVLCGYCGAHCPEFCLKII</sequence>
<dbReference type="PROSITE" id="PS00198">
    <property type="entry name" value="4FE4S_FER_1"/>
    <property type="match status" value="1"/>
</dbReference>
<dbReference type="InterPro" id="IPR017900">
    <property type="entry name" value="4Fe4S_Fe_S_CS"/>
</dbReference>
<dbReference type="PROSITE" id="PS51379">
    <property type="entry name" value="4FE4S_FER_2"/>
    <property type="match status" value="2"/>
</dbReference>
<keyword evidence="2" id="KW-0408">Iron</keyword>
<dbReference type="OrthoDB" id="9804790at2"/>
<dbReference type="Pfam" id="PF13237">
    <property type="entry name" value="Fer4_10"/>
    <property type="match status" value="1"/>
</dbReference>
<name>A0A1G7IE20_9FIRM</name>
<protein>
    <submittedName>
        <fullName evidence="5">Predicted oxidoreductase</fullName>
    </submittedName>
</protein>
<dbReference type="RefSeq" id="WP_093687708.1">
    <property type="nucleotide sequence ID" value="NZ_FNBU01000002.1"/>
</dbReference>
<dbReference type="GO" id="GO:0046872">
    <property type="term" value="F:metal ion binding"/>
    <property type="evidence" value="ECO:0007669"/>
    <property type="project" value="UniProtKB-KW"/>
</dbReference>
<dbReference type="InterPro" id="IPR023210">
    <property type="entry name" value="NADP_OxRdtase_dom"/>
</dbReference>
<dbReference type="EMBL" id="FNBU01000002">
    <property type="protein sequence ID" value="SDF10569.1"/>
    <property type="molecule type" value="Genomic_DNA"/>
</dbReference>
<keyword evidence="1" id="KW-0479">Metal-binding</keyword>
<keyword evidence="6" id="KW-1185">Reference proteome</keyword>
<evidence type="ECO:0000259" key="4">
    <source>
        <dbReference type="PROSITE" id="PS51379"/>
    </source>
</evidence>
<dbReference type="PRINTS" id="PR00069">
    <property type="entry name" value="ALDKETRDTASE"/>
</dbReference>
<evidence type="ECO:0000256" key="3">
    <source>
        <dbReference type="ARBA" id="ARBA00023014"/>
    </source>
</evidence>
<dbReference type="Proteomes" id="UP000243333">
    <property type="component" value="Unassembled WGS sequence"/>
</dbReference>
<evidence type="ECO:0000256" key="1">
    <source>
        <dbReference type="ARBA" id="ARBA00022723"/>
    </source>
</evidence>
<dbReference type="InterPro" id="IPR036812">
    <property type="entry name" value="NAD(P)_OxRdtase_dom_sf"/>
</dbReference>
<dbReference type="PANTHER" id="PTHR43312">
    <property type="entry name" value="D-THREO-ALDOSE 1-DEHYDROGENASE"/>
    <property type="match status" value="1"/>
</dbReference>
<dbReference type="CDD" id="cd19100">
    <property type="entry name" value="AKR_unchar"/>
    <property type="match status" value="1"/>
</dbReference>
<organism evidence="5 6">
    <name type="scientific">Sporolituus thermophilus DSM 23256</name>
    <dbReference type="NCBI Taxonomy" id="1123285"/>
    <lineage>
        <taxon>Bacteria</taxon>
        <taxon>Bacillati</taxon>
        <taxon>Bacillota</taxon>
        <taxon>Negativicutes</taxon>
        <taxon>Selenomonadales</taxon>
        <taxon>Sporomusaceae</taxon>
        <taxon>Sporolituus</taxon>
    </lineage>
</organism>
<dbReference type="InterPro" id="IPR020471">
    <property type="entry name" value="AKR"/>
</dbReference>